<evidence type="ECO:0000256" key="3">
    <source>
        <dbReference type="SAM" id="SignalP"/>
    </source>
</evidence>
<evidence type="ECO:0000313" key="5">
    <source>
        <dbReference type="EMBL" id="TCL61962.1"/>
    </source>
</evidence>
<dbReference type="Proteomes" id="UP000295455">
    <property type="component" value="Unassembled WGS sequence"/>
</dbReference>
<dbReference type="PANTHER" id="PTHR10161:SF14">
    <property type="entry name" value="TARTRATE-RESISTANT ACID PHOSPHATASE TYPE 5"/>
    <property type="match status" value="1"/>
</dbReference>
<dbReference type="InterPro" id="IPR004843">
    <property type="entry name" value="Calcineurin-like_PHP"/>
</dbReference>
<reference evidence="5 6" key="1">
    <citation type="submission" date="2019-03" db="EMBL/GenBank/DDBJ databases">
        <title>Genomic Encyclopedia of Type Strains, Phase IV (KMG-IV): sequencing the most valuable type-strain genomes for metagenomic binning, comparative biology and taxonomic classification.</title>
        <authorList>
            <person name="Goeker M."/>
        </authorList>
    </citation>
    <scope>NUCLEOTIDE SEQUENCE [LARGE SCALE GENOMIC DNA]</scope>
    <source>
        <strain evidence="5 6">DSM 18792</strain>
    </source>
</reference>
<gene>
    <name evidence="5" type="ORF">EV196_1223</name>
</gene>
<dbReference type="Pfam" id="PF00149">
    <property type="entry name" value="Metallophos"/>
    <property type="match status" value="1"/>
</dbReference>
<evidence type="ECO:0000313" key="6">
    <source>
        <dbReference type="Proteomes" id="UP000295455"/>
    </source>
</evidence>
<feature type="non-terminal residue" evidence="5">
    <location>
        <position position="489"/>
    </location>
</feature>
<dbReference type="Gene3D" id="3.60.21.10">
    <property type="match status" value="1"/>
</dbReference>
<keyword evidence="2" id="KW-0378">Hydrolase</keyword>
<evidence type="ECO:0000256" key="2">
    <source>
        <dbReference type="ARBA" id="ARBA00022801"/>
    </source>
</evidence>
<dbReference type="PROSITE" id="PS51257">
    <property type="entry name" value="PROKAR_LIPOPROTEIN"/>
    <property type="match status" value="1"/>
</dbReference>
<dbReference type="SUPFAM" id="SSF56300">
    <property type="entry name" value="Metallo-dependent phosphatases"/>
    <property type="match status" value="1"/>
</dbReference>
<keyword evidence="6" id="KW-1185">Reference proteome</keyword>
<dbReference type="GO" id="GO:0016787">
    <property type="term" value="F:hydrolase activity"/>
    <property type="evidence" value="ECO:0007669"/>
    <property type="project" value="UniProtKB-KW"/>
</dbReference>
<organism evidence="5 6">
    <name type="scientific">Mariniflexile fucanivorans</name>
    <dbReference type="NCBI Taxonomy" id="264023"/>
    <lineage>
        <taxon>Bacteria</taxon>
        <taxon>Pseudomonadati</taxon>
        <taxon>Bacteroidota</taxon>
        <taxon>Flavobacteriia</taxon>
        <taxon>Flavobacteriales</taxon>
        <taxon>Flavobacteriaceae</taxon>
        <taxon>Mariniflexile</taxon>
    </lineage>
</organism>
<dbReference type="InterPro" id="IPR051558">
    <property type="entry name" value="Metallophosphoesterase_PAP"/>
</dbReference>
<keyword evidence="1 3" id="KW-0732">Signal</keyword>
<comment type="caution">
    <text evidence="5">The sequence shown here is derived from an EMBL/GenBank/DDBJ whole genome shotgun (WGS) entry which is preliminary data.</text>
</comment>
<evidence type="ECO:0000256" key="1">
    <source>
        <dbReference type="ARBA" id="ARBA00022729"/>
    </source>
</evidence>
<dbReference type="PANTHER" id="PTHR10161">
    <property type="entry name" value="TARTRATE-RESISTANT ACID PHOSPHATASE TYPE 5"/>
    <property type="match status" value="1"/>
</dbReference>
<proteinExistence type="predicted"/>
<dbReference type="RefSeq" id="WP_207902884.1">
    <property type="nucleotide sequence ID" value="NZ_SLUP01000022.1"/>
</dbReference>
<name>A0A4R1R9A0_9FLAO</name>
<dbReference type="EMBL" id="SLUP01000022">
    <property type="protein sequence ID" value="TCL61962.1"/>
    <property type="molecule type" value="Genomic_DNA"/>
</dbReference>
<dbReference type="AlphaFoldDB" id="A0A4R1R9A0"/>
<sequence length="489" mass="55513">MKQIIKLLPCFVILFIVQSCATYDMQIKVVSQTKQDTSGINIFLIGDAGKLENNQPSKALIALNDKIKDSKKEDLLLFLGDNIYPNGLSDSYTEEAKLALQSQIDVAKNFNGRVIFLPGNHDWYSGIDGLKEEAKLVGKALGDKSFSPQDACPLDSYDVSNEIVVITVDSEWYITNWDKHPKMNDNCNIKYREKFISEFKSLVNKNQDKTIILAMHHPLGSYGSHGGQFLFNPLKAPLNVLRNASGISPADLNHPLYRELSNKITTILQEYKNDVIVVSGHDHNLQYLVHKNIPQIISGSGSKVKPVRHYEKDASSFGYAGLGFAVLNIQENNQTVQYYDETNQLIHSKVIREIQTEKPLSVSNFPKESIISKSIYTKHTDDKSKNYNSFFGNHYRQLYYNKFDFPVVNLDTLHGGLKPVKLGGGNQSVSLRLEDNDGKEYVMRRMRKSATQFIQVKAFQEEFMKERLENTVADRFIMDFYTTSYPFAA</sequence>
<feature type="domain" description="Calcineurin-like phosphoesterase" evidence="4">
    <location>
        <begin position="41"/>
        <end position="284"/>
    </location>
</feature>
<dbReference type="InterPro" id="IPR029052">
    <property type="entry name" value="Metallo-depent_PP-like"/>
</dbReference>
<feature type="chain" id="PRO_5020275127" evidence="3">
    <location>
        <begin position="22"/>
        <end position="489"/>
    </location>
</feature>
<evidence type="ECO:0000259" key="4">
    <source>
        <dbReference type="Pfam" id="PF00149"/>
    </source>
</evidence>
<accession>A0A4R1R9A0</accession>
<protein>
    <submittedName>
        <fullName evidence="5">Calcineurin-like phosphoesterase family protein</fullName>
    </submittedName>
</protein>
<feature type="signal peptide" evidence="3">
    <location>
        <begin position="1"/>
        <end position="21"/>
    </location>
</feature>